<evidence type="ECO:0000313" key="2">
    <source>
        <dbReference type="Proteomes" id="UP000018217"/>
    </source>
</evidence>
<organism evidence="1 2">
    <name type="scientific">Erwinia piriflorinigrans CFBP 5888</name>
    <dbReference type="NCBI Taxonomy" id="1161919"/>
    <lineage>
        <taxon>Bacteria</taxon>
        <taxon>Pseudomonadati</taxon>
        <taxon>Pseudomonadota</taxon>
        <taxon>Gammaproteobacteria</taxon>
        <taxon>Enterobacterales</taxon>
        <taxon>Erwiniaceae</taxon>
        <taxon>Erwinia</taxon>
    </lineage>
</organism>
<comment type="caution">
    <text evidence="1">The sequence shown here is derived from an EMBL/GenBank/DDBJ whole genome shotgun (WGS) entry which is preliminary data.</text>
</comment>
<dbReference type="Proteomes" id="UP000018217">
    <property type="component" value="Unassembled WGS sequence"/>
</dbReference>
<protein>
    <submittedName>
        <fullName evidence="1">Uncharacterized protein</fullName>
    </submittedName>
</protein>
<reference evidence="1 2" key="1">
    <citation type="journal article" date="2013" name="Syst. Appl. Microbiol.">
        <title>Phylogenetic position and virulence apparatus of the pear flower necrosis pathogen Erwinia piriflorinigrans CFBP 5888T as assessed by comparative genomics.</title>
        <authorList>
            <person name="Smits T.H."/>
            <person name="Rezzonico F."/>
            <person name="Lopez M.M."/>
            <person name="Blom J."/>
            <person name="Goesmann A."/>
            <person name="Frey J.E."/>
            <person name="Duffy B."/>
        </authorList>
    </citation>
    <scope>NUCLEOTIDE SEQUENCE [LARGE SCALE GENOMIC DNA]</scope>
    <source>
        <strain evidence="2">CFBP5888</strain>
    </source>
</reference>
<dbReference type="AlphaFoldDB" id="V5ZC89"/>
<dbReference type="EMBL" id="CAHS01000021">
    <property type="protein sequence ID" value="CCG88559.1"/>
    <property type="molecule type" value="Genomic_DNA"/>
</dbReference>
<keyword evidence="2" id="KW-1185">Reference proteome</keyword>
<accession>V5ZC89</accession>
<sequence length="31" mass="3476">MSETLKAKKFDRGKAKPGDIFFSSINQCKSI</sequence>
<evidence type="ECO:0000313" key="1">
    <source>
        <dbReference type="EMBL" id="CCG88559.1"/>
    </source>
</evidence>
<dbReference type="STRING" id="1161919.EPIR_3196"/>
<name>V5ZC89_9GAMM</name>
<gene>
    <name evidence="1" type="ORF">EPIR_3196</name>
</gene>
<proteinExistence type="predicted"/>